<evidence type="ECO:0000256" key="4">
    <source>
        <dbReference type="ARBA" id="ARBA00022692"/>
    </source>
</evidence>
<dbReference type="GO" id="GO:0005886">
    <property type="term" value="C:plasma membrane"/>
    <property type="evidence" value="ECO:0007669"/>
    <property type="project" value="UniProtKB-SubCell"/>
</dbReference>
<evidence type="ECO:0000313" key="10">
    <source>
        <dbReference type="EMBL" id="MBB5142777.1"/>
    </source>
</evidence>
<dbReference type="Gene3D" id="1.10.3720.10">
    <property type="entry name" value="MetI-like"/>
    <property type="match status" value="1"/>
</dbReference>
<dbReference type="InterPro" id="IPR025966">
    <property type="entry name" value="OppC_N"/>
</dbReference>
<feature type="transmembrane region" description="Helical" evidence="7">
    <location>
        <begin position="173"/>
        <end position="190"/>
    </location>
</feature>
<comment type="subcellular location">
    <subcellularLocation>
        <location evidence="1 7">Cell membrane</location>
        <topology evidence="1 7">Multi-pass membrane protein</topology>
    </subcellularLocation>
</comment>
<evidence type="ECO:0000313" key="11">
    <source>
        <dbReference type="Proteomes" id="UP000539075"/>
    </source>
</evidence>
<accession>A0A7W8BZE4</accession>
<protein>
    <submittedName>
        <fullName evidence="10">Nickel transport system permease protein</fullName>
    </submittedName>
</protein>
<dbReference type="InterPro" id="IPR050366">
    <property type="entry name" value="BP-dependent_transpt_permease"/>
</dbReference>
<dbReference type="RefSeq" id="WP_183718149.1">
    <property type="nucleotide sequence ID" value="NZ_JACHGO010000002.1"/>
</dbReference>
<comment type="similarity">
    <text evidence="7">Belongs to the binding-protein-dependent transport system permease family.</text>
</comment>
<dbReference type="CDD" id="cd06261">
    <property type="entry name" value="TM_PBP2"/>
    <property type="match status" value="1"/>
</dbReference>
<feature type="transmembrane region" description="Helical" evidence="7">
    <location>
        <begin position="235"/>
        <end position="254"/>
    </location>
</feature>
<dbReference type="InterPro" id="IPR035906">
    <property type="entry name" value="MetI-like_sf"/>
</dbReference>
<dbReference type="AlphaFoldDB" id="A0A7W8BZE4"/>
<evidence type="ECO:0000256" key="7">
    <source>
        <dbReference type="RuleBase" id="RU363032"/>
    </source>
</evidence>
<keyword evidence="2 7" id="KW-0813">Transport</keyword>
<evidence type="ECO:0000256" key="8">
    <source>
        <dbReference type="SAM" id="SignalP"/>
    </source>
</evidence>
<keyword evidence="5 7" id="KW-1133">Transmembrane helix</keyword>
<proteinExistence type="inferred from homology"/>
<evidence type="ECO:0000256" key="3">
    <source>
        <dbReference type="ARBA" id="ARBA00022475"/>
    </source>
</evidence>
<dbReference type="PANTHER" id="PTHR43386:SF1">
    <property type="entry name" value="D,D-DIPEPTIDE TRANSPORT SYSTEM PERMEASE PROTEIN DDPC-RELATED"/>
    <property type="match status" value="1"/>
</dbReference>
<keyword evidence="4 7" id="KW-0812">Transmembrane</keyword>
<evidence type="ECO:0000256" key="5">
    <source>
        <dbReference type="ARBA" id="ARBA00022989"/>
    </source>
</evidence>
<feature type="chain" id="PRO_5030936582" evidence="8">
    <location>
        <begin position="20"/>
        <end position="270"/>
    </location>
</feature>
<organism evidence="10 11">
    <name type="scientific">Desulfovibrio intestinalis</name>
    <dbReference type="NCBI Taxonomy" id="58621"/>
    <lineage>
        <taxon>Bacteria</taxon>
        <taxon>Pseudomonadati</taxon>
        <taxon>Thermodesulfobacteriota</taxon>
        <taxon>Desulfovibrionia</taxon>
        <taxon>Desulfovibrionales</taxon>
        <taxon>Desulfovibrionaceae</taxon>
        <taxon>Desulfovibrio</taxon>
    </lineage>
</organism>
<dbReference type="Proteomes" id="UP000539075">
    <property type="component" value="Unassembled WGS sequence"/>
</dbReference>
<feature type="signal peptide" evidence="8">
    <location>
        <begin position="1"/>
        <end position="19"/>
    </location>
</feature>
<dbReference type="EMBL" id="JACHGO010000002">
    <property type="protein sequence ID" value="MBB5142777.1"/>
    <property type="molecule type" value="Genomic_DNA"/>
</dbReference>
<dbReference type="SUPFAM" id="SSF161098">
    <property type="entry name" value="MetI-like"/>
    <property type="match status" value="1"/>
</dbReference>
<reference evidence="10 11" key="1">
    <citation type="submission" date="2020-08" db="EMBL/GenBank/DDBJ databases">
        <title>Genomic Encyclopedia of Type Strains, Phase IV (KMG-IV): sequencing the most valuable type-strain genomes for metagenomic binning, comparative biology and taxonomic classification.</title>
        <authorList>
            <person name="Goeker M."/>
        </authorList>
    </citation>
    <scope>NUCLEOTIDE SEQUENCE [LARGE SCALE GENOMIC DNA]</scope>
    <source>
        <strain evidence="10 11">DSM 11275</strain>
    </source>
</reference>
<keyword evidence="6 7" id="KW-0472">Membrane</keyword>
<dbReference type="PANTHER" id="PTHR43386">
    <property type="entry name" value="OLIGOPEPTIDE TRANSPORT SYSTEM PERMEASE PROTEIN APPC"/>
    <property type="match status" value="1"/>
</dbReference>
<feature type="transmembrane region" description="Helical" evidence="7">
    <location>
        <begin position="114"/>
        <end position="142"/>
    </location>
</feature>
<dbReference type="GO" id="GO:0071916">
    <property type="term" value="F:dipeptide transmembrane transporter activity"/>
    <property type="evidence" value="ECO:0007669"/>
    <property type="project" value="TreeGrafter"/>
</dbReference>
<evidence type="ECO:0000256" key="1">
    <source>
        <dbReference type="ARBA" id="ARBA00004651"/>
    </source>
</evidence>
<keyword evidence="8" id="KW-0732">Signal</keyword>
<dbReference type="Pfam" id="PF12911">
    <property type="entry name" value="OppC_N"/>
    <property type="match status" value="1"/>
</dbReference>
<dbReference type="Pfam" id="PF00528">
    <property type="entry name" value="BPD_transp_1"/>
    <property type="match status" value="1"/>
</dbReference>
<evidence type="ECO:0000256" key="2">
    <source>
        <dbReference type="ARBA" id="ARBA00022448"/>
    </source>
</evidence>
<sequence>MSKKLIVGFCILLPMLACALLGPWLAPHDPEAIDLTKKFLPSGTTYLLGTDHLGRDILSRLMVGARYSLSTVLYIIAGLVVVSLFLGCMSGYLGGKTDSVIMRVCDAMMTFPTIVMALFLIGILGAGLTNLIIAIAATHAAWYTRLVRSHVLSLKSRGHILAARAMGLSRTRIVLRHFLPAILVQILVLATLDVGHMLLHVAGLSFLGLGIQPPTPEWGLMISEARNYIRSQPMLMFYPGLMIFMATAACNLMGDAMRDRLDPALRAAGA</sequence>
<dbReference type="NCBIfam" id="NF007738">
    <property type="entry name" value="PRK10417.1"/>
    <property type="match status" value="1"/>
</dbReference>
<feature type="domain" description="ABC transmembrane type-1" evidence="9">
    <location>
        <begin position="69"/>
        <end position="254"/>
    </location>
</feature>
<gene>
    <name evidence="10" type="ORF">HNQ38_000856</name>
</gene>
<name>A0A7W8BZE4_9BACT</name>
<keyword evidence="11" id="KW-1185">Reference proteome</keyword>
<feature type="transmembrane region" description="Helical" evidence="7">
    <location>
        <begin position="72"/>
        <end position="93"/>
    </location>
</feature>
<comment type="caution">
    <text evidence="10">The sequence shown here is derived from an EMBL/GenBank/DDBJ whole genome shotgun (WGS) entry which is preliminary data.</text>
</comment>
<evidence type="ECO:0000259" key="9">
    <source>
        <dbReference type="PROSITE" id="PS50928"/>
    </source>
</evidence>
<keyword evidence="3" id="KW-1003">Cell membrane</keyword>
<dbReference type="PROSITE" id="PS50928">
    <property type="entry name" value="ABC_TM1"/>
    <property type="match status" value="1"/>
</dbReference>
<dbReference type="InterPro" id="IPR000515">
    <property type="entry name" value="MetI-like"/>
</dbReference>
<evidence type="ECO:0000256" key="6">
    <source>
        <dbReference type="ARBA" id="ARBA00023136"/>
    </source>
</evidence>